<sequence>MGNAVSLRDGALTVESPRTGRVSRRGPTHSSRGQPVPLREARPRRRVVNATG</sequence>
<keyword evidence="3" id="KW-1185">Reference proteome</keyword>
<name>A0A9D4CUT7_DREPO</name>
<dbReference type="Proteomes" id="UP000828390">
    <property type="component" value="Unassembled WGS sequence"/>
</dbReference>
<comment type="caution">
    <text evidence="2">The sequence shown here is derived from an EMBL/GenBank/DDBJ whole genome shotgun (WGS) entry which is preliminary data.</text>
</comment>
<evidence type="ECO:0000313" key="2">
    <source>
        <dbReference type="EMBL" id="KAH3731174.1"/>
    </source>
</evidence>
<evidence type="ECO:0000313" key="3">
    <source>
        <dbReference type="Proteomes" id="UP000828390"/>
    </source>
</evidence>
<evidence type="ECO:0000256" key="1">
    <source>
        <dbReference type="SAM" id="MobiDB-lite"/>
    </source>
</evidence>
<proteinExistence type="predicted"/>
<feature type="region of interest" description="Disordered" evidence="1">
    <location>
        <begin position="1"/>
        <end position="52"/>
    </location>
</feature>
<accession>A0A9D4CUT7</accession>
<dbReference type="AlphaFoldDB" id="A0A9D4CUT7"/>
<gene>
    <name evidence="2" type="ORF">DPMN_057180</name>
</gene>
<reference evidence="2" key="2">
    <citation type="submission" date="2020-11" db="EMBL/GenBank/DDBJ databases">
        <authorList>
            <person name="McCartney M.A."/>
            <person name="Auch B."/>
            <person name="Kono T."/>
            <person name="Mallez S."/>
            <person name="Becker A."/>
            <person name="Gohl D.M."/>
            <person name="Silverstein K.A.T."/>
            <person name="Koren S."/>
            <person name="Bechman K.B."/>
            <person name="Herman A."/>
            <person name="Abrahante J.E."/>
            <person name="Garbe J."/>
        </authorList>
    </citation>
    <scope>NUCLEOTIDE SEQUENCE</scope>
    <source>
        <strain evidence="2">Duluth1</strain>
        <tissue evidence="2">Whole animal</tissue>
    </source>
</reference>
<feature type="compositionally biased region" description="Basic residues" evidence="1">
    <location>
        <begin position="42"/>
        <end position="52"/>
    </location>
</feature>
<protein>
    <submittedName>
        <fullName evidence="2">Uncharacterized protein</fullName>
    </submittedName>
</protein>
<reference evidence="2" key="1">
    <citation type="journal article" date="2019" name="bioRxiv">
        <title>The Genome of the Zebra Mussel, Dreissena polymorpha: A Resource for Invasive Species Research.</title>
        <authorList>
            <person name="McCartney M.A."/>
            <person name="Auch B."/>
            <person name="Kono T."/>
            <person name="Mallez S."/>
            <person name="Zhang Y."/>
            <person name="Obille A."/>
            <person name="Becker A."/>
            <person name="Abrahante J.E."/>
            <person name="Garbe J."/>
            <person name="Badalamenti J.P."/>
            <person name="Herman A."/>
            <person name="Mangelson H."/>
            <person name="Liachko I."/>
            <person name="Sullivan S."/>
            <person name="Sone E.D."/>
            <person name="Koren S."/>
            <person name="Silverstein K.A.T."/>
            <person name="Beckman K.B."/>
            <person name="Gohl D.M."/>
        </authorList>
    </citation>
    <scope>NUCLEOTIDE SEQUENCE</scope>
    <source>
        <strain evidence="2">Duluth1</strain>
        <tissue evidence="2">Whole animal</tissue>
    </source>
</reference>
<organism evidence="2 3">
    <name type="scientific">Dreissena polymorpha</name>
    <name type="common">Zebra mussel</name>
    <name type="synonym">Mytilus polymorpha</name>
    <dbReference type="NCBI Taxonomy" id="45954"/>
    <lineage>
        <taxon>Eukaryota</taxon>
        <taxon>Metazoa</taxon>
        <taxon>Spiralia</taxon>
        <taxon>Lophotrochozoa</taxon>
        <taxon>Mollusca</taxon>
        <taxon>Bivalvia</taxon>
        <taxon>Autobranchia</taxon>
        <taxon>Heteroconchia</taxon>
        <taxon>Euheterodonta</taxon>
        <taxon>Imparidentia</taxon>
        <taxon>Neoheterodontei</taxon>
        <taxon>Myida</taxon>
        <taxon>Dreissenoidea</taxon>
        <taxon>Dreissenidae</taxon>
        <taxon>Dreissena</taxon>
    </lineage>
</organism>
<dbReference type="EMBL" id="JAIWYP010000012">
    <property type="protein sequence ID" value="KAH3731174.1"/>
    <property type="molecule type" value="Genomic_DNA"/>
</dbReference>